<evidence type="ECO:0000256" key="4">
    <source>
        <dbReference type="ARBA" id="ARBA00023098"/>
    </source>
</evidence>
<evidence type="ECO:0000256" key="1">
    <source>
        <dbReference type="ARBA" id="ARBA00010701"/>
    </source>
</evidence>
<evidence type="ECO:0000256" key="5">
    <source>
        <dbReference type="RuleBase" id="RU367093"/>
    </source>
</evidence>
<organism evidence="7 8">
    <name type="scientific">Hibiscus trionum</name>
    <name type="common">Flower of an hour</name>
    <dbReference type="NCBI Taxonomy" id="183268"/>
    <lineage>
        <taxon>Eukaryota</taxon>
        <taxon>Viridiplantae</taxon>
        <taxon>Streptophyta</taxon>
        <taxon>Embryophyta</taxon>
        <taxon>Tracheophyta</taxon>
        <taxon>Spermatophyta</taxon>
        <taxon>Magnoliopsida</taxon>
        <taxon>eudicotyledons</taxon>
        <taxon>Gunneridae</taxon>
        <taxon>Pentapetalae</taxon>
        <taxon>rosids</taxon>
        <taxon>malvids</taxon>
        <taxon>Malvales</taxon>
        <taxon>Malvaceae</taxon>
        <taxon>Malvoideae</taxon>
        <taxon>Hibiscus</taxon>
    </lineage>
</organism>
<name>A0A9W7M4M2_HIBTR</name>
<dbReference type="PANTHER" id="PTHR31828">
    <property type="entry name" value="PHOSPHOLIPASE A1-IIGAMMA"/>
    <property type="match status" value="1"/>
</dbReference>
<dbReference type="Pfam" id="PF01764">
    <property type="entry name" value="Lipase_3"/>
    <property type="match status" value="1"/>
</dbReference>
<gene>
    <name evidence="7" type="ORF">HRI_002632000</name>
</gene>
<dbReference type="OrthoDB" id="666051at2759"/>
<comment type="similarity">
    <text evidence="1 5">Belongs to the AB hydrolase superfamily. Lipase family.</text>
</comment>
<evidence type="ECO:0000313" key="7">
    <source>
        <dbReference type="EMBL" id="GMI89627.1"/>
    </source>
</evidence>
<dbReference type="AlphaFoldDB" id="A0A9W7M4M2"/>
<accession>A0A9W7M4M2</accession>
<dbReference type="EMBL" id="BSYR01000023">
    <property type="protein sequence ID" value="GMI89627.1"/>
    <property type="molecule type" value="Genomic_DNA"/>
</dbReference>
<dbReference type="Gene3D" id="3.40.50.1820">
    <property type="entry name" value="alpha/beta hydrolase"/>
    <property type="match status" value="1"/>
</dbReference>
<evidence type="ECO:0000259" key="6">
    <source>
        <dbReference type="Pfam" id="PF01764"/>
    </source>
</evidence>
<comment type="function">
    <text evidence="5">Acylhydrolase that catalyzes the hydrolysis of phospholipids at the sn-1 position.</text>
</comment>
<dbReference type="GO" id="GO:0008970">
    <property type="term" value="F:phospholipase A1 activity"/>
    <property type="evidence" value="ECO:0007669"/>
    <property type="project" value="UniProtKB-UniRule"/>
</dbReference>
<dbReference type="SUPFAM" id="SSF53474">
    <property type="entry name" value="alpha/beta-Hydrolases"/>
    <property type="match status" value="1"/>
</dbReference>
<evidence type="ECO:0000313" key="8">
    <source>
        <dbReference type="Proteomes" id="UP001165190"/>
    </source>
</evidence>
<evidence type="ECO:0000256" key="2">
    <source>
        <dbReference type="ARBA" id="ARBA00022801"/>
    </source>
</evidence>
<sequence>MVTAFTYGGPRVGDDGLNKEFKRLIDHHHLRLLRITNANDPVHKLPLERQGYTHLGKELKIDTSNSPYLKWRWFGTSPYVSSVNPEFDPNSDGITTEEETAIAGGVGEYFSAHNMDVYLHGIAGVQEEGCGFCLEVDHDIALVNKRLDRLKDVYGIPTNWWKGENRKKMVQRDDGHWEVITP</sequence>
<dbReference type="PANTHER" id="PTHR31828:SF20">
    <property type="entry name" value="PHOSPHOLIPASE A1"/>
    <property type="match status" value="1"/>
</dbReference>
<feature type="domain" description="Fungal lipase-type" evidence="6">
    <location>
        <begin position="2"/>
        <end position="48"/>
    </location>
</feature>
<dbReference type="GO" id="GO:0016042">
    <property type="term" value="P:lipid catabolic process"/>
    <property type="evidence" value="ECO:0007669"/>
    <property type="project" value="UniProtKB-UniRule"/>
</dbReference>
<protein>
    <recommendedName>
        <fullName evidence="5">Phospholipase A1</fullName>
        <ecNumber evidence="5">3.1.1.-</ecNumber>
    </recommendedName>
</protein>
<keyword evidence="8" id="KW-1185">Reference proteome</keyword>
<dbReference type="InterPro" id="IPR029058">
    <property type="entry name" value="AB_hydrolase_fold"/>
</dbReference>
<dbReference type="InterPro" id="IPR002921">
    <property type="entry name" value="Fungal_lipase-type"/>
</dbReference>
<dbReference type="EC" id="3.1.1.-" evidence="5"/>
<keyword evidence="4 5" id="KW-0443">Lipid metabolism</keyword>
<reference evidence="7" key="1">
    <citation type="submission" date="2023-05" db="EMBL/GenBank/DDBJ databases">
        <title>Genome and transcriptome analyses reveal genes involved in the formation of fine ridges on petal epidermal cells in Hibiscus trionum.</title>
        <authorList>
            <person name="Koshimizu S."/>
            <person name="Masuda S."/>
            <person name="Ishii T."/>
            <person name="Shirasu K."/>
            <person name="Hoshino A."/>
            <person name="Arita M."/>
        </authorList>
    </citation>
    <scope>NUCLEOTIDE SEQUENCE</scope>
    <source>
        <strain evidence="7">Hamamatsu line</strain>
    </source>
</reference>
<keyword evidence="2 5" id="KW-0378">Hydrolase</keyword>
<proteinExistence type="inferred from homology"/>
<dbReference type="Proteomes" id="UP001165190">
    <property type="component" value="Unassembled WGS sequence"/>
</dbReference>
<comment type="caution">
    <text evidence="7">The sequence shown here is derived from an EMBL/GenBank/DDBJ whole genome shotgun (WGS) entry which is preliminary data.</text>
</comment>
<dbReference type="InterPro" id="IPR033556">
    <property type="entry name" value="PLA"/>
</dbReference>
<keyword evidence="3 5" id="KW-0442">Lipid degradation</keyword>
<evidence type="ECO:0000256" key="3">
    <source>
        <dbReference type="ARBA" id="ARBA00022963"/>
    </source>
</evidence>